<proteinExistence type="predicted"/>
<keyword evidence="1" id="KW-0472">Membrane</keyword>
<reference evidence="2" key="1">
    <citation type="journal article" date="2014" name="Front. Microbiol.">
        <title>High frequency of phylogenetically diverse reductive dehalogenase-homologous genes in deep subseafloor sedimentary metagenomes.</title>
        <authorList>
            <person name="Kawai M."/>
            <person name="Futagami T."/>
            <person name="Toyoda A."/>
            <person name="Takaki Y."/>
            <person name="Nishi S."/>
            <person name="Hori S."/>
            <person name="Arai W."/>
            <person name="Tsubouchi T."/>
            <person name="Morono Y."/>
            <person name="Uchiyama I."/>
            <person name="Ito T."/>
            <person name="Fujiyama A."/>
            <person name="Inagaki F."/>
            <person name="Takami H."/>
        </authorList>
    </citation>
    <scope>NUCLEOTIDE SEQUENCE</scope>
    <source>
        <strain evidence="2">Expedition CK06-06</strain>
    </source>
</reference>
<dbReference type="AlphaFoldDB" id="X0VNM1"/>
<keyword evidence="1" id="KW-0812">Transmembrane</keyword>
<dbReference type="EMBL" id="BARS01020939">
    <property type="protein sequence ID" value="GAG12762.1"/>
    <property type="molecule type" value="Genomic_DNA"/>
</dbReference>
<name>X0VNM1_9ZZZZ</name>
<sequence>YKSYYLNVIFNSTKKAKFNIFKIIILFNFVDALEVLTYVRD</sequence>
<protein>
    <submittedName>
        <fullName evidence="2">Uncharacterized protein</fullName>
    </submittedName>
</protein>
<evidence type="ECO:0000313" key="2">
    <source>
        <dbReference type="EMBL" id="GAG12762.1"/>
    </source>
</evidence>
<feature type="transmembrane region" description="Helical" evidence="1">
    <location>
        <begin position="20"/>
        <end position="39"/>
    </location>
</feature>
<evidence type="ECO:0000256" key="1">
    <source>
        <dbReference type="SAM" id="Phobius"/>
    </source>
</evidence>
<gene>
    <name evidence="2" type="ORF">S01H1_33706</name>
</gene>
<accession>X0VNM1</accession>
<comment type="caution">
    <text evidence="2">The sequence shown here is derived from an EMBL/GenBank/DDBJ whole genome shotgun (WGS) entry which is preliminary data.</text>
</comment>
<feature type="non-terminal residue" evidence="2">
    <location>
        <position position="1"/>
    </location>
</feature>
<organism evidence="2">
    <name type="scientific">marine sediment metagenome</name>
    <dbReference type="NCBI Taxonomy" id="412755"/>
    <lineage>
        <taxon>unclassified sequences</taxon>
        <taxon>metagenomes</taxon>
        <taxon>ecological metagenomes</taxon>
    </lineage>
</organism>
<keyword evidence="1" id="KW-1133">Transmembrane helix</keyword>